<sequence length="297" mass="32723">MSATKNGIESNAQSIAASATTTAVTPTQPKSCGYSELDVEQRGPIYIITFKRSAVRNALTRRGYYELIRALADATFSETITTVVLTGAAGNFSAGNDLTQLRQYTDPQAFLRSSEYVLHLLIKAFIYCPKVLVALVDGACIGIGFVIAALCDVVYCTERAYFQAPFTQYGICPEGCLTYLLPQLLGRVKAAELLLFGTRLSAEEALCYNFVARIIKTTDMALEFWPQLEGYARLPLESLRATKRLLGQAERTQLLDALKAECGELKRLRLGETYQRAIEAFVNRKGREGGVLSKNKL</sequence>
<dbReference type="OrthoDB" id="409763at2759"/>
<accession>A0A0K8UV11</accession>
<comment type="subcellular location">
    <subcellularLocation>
        <location evidence="1">Peroxisome</location>
    </subcellularLocation>
</comment>
<dbReference type="Gene3D" id="3.90.226.10">
    <property type="entry name" value="2-enoyl-CoA Hydratase, Chain A, domain 1"/>
    <property type="match status" value="1"/>
</dbReference>
<dbReference type="Pfam" id="PF00378">
    <property type="entry name" value="ECH_1"/>
    <property type="match status" value="1"/>
</dbReference>
<keyword evidence="3 4" id="KW-0413">Isomerase</keyword>
<dbReference type="Gene3D" id="1.10.12.10">
    <property type="entry name" value="Lyase 2-enoyl-coa Hydratase, Chain A, domain 2"/>
    <property type="match status" value="1"/>
</dbReference>
<name>A0A0K8UV11_BACLA</name>
<dbReference type="InterPro" id="IPR001753">
    <property type="entry name" value="Enoyl-CoA_hydra/iso"/>
</dbReference>
<dbReference type="SUPFAM" id="SSF52096">
    <property type="entry name" value="ClpP/crotonase"/>
    <property type="match status" value="1"/>
</dbReference>
<dbReference type="PANTHER" id="PTHR43684:SF1">
    <property type="entry name" value="ENOYL-COA DELTA ISOMERASE 2"/>
    <property type="match status" value="1"/>
</dbReference>
<keyword evidence="2" id="KW-0576">Peroxisome</keyword>
<dbReference type="CDD" id="cd06558">
    <property type="entry name" value="crotonase-like"/>
    <property type="match status" value="1"/>
</dbReference>
<gene>
    <name evidence="4" type="primary">Eci2_0</name>
    <name evidence="4" type="ORF">c0_g1_i1</name>
</gene>
<dbReference type="PANTHER" id="PTHR43684">
    <property type="match status" value="1"/>
</dbReference>
<evidence type="ECO:0000256" key="3">
    <source>
        <dbReference type="ARBA" id="ARBA00023235"/>
    </source>
</evidence>
<dbReference type="EMBL" id="GDHF01021780">
    <property type="protein sequence ID" value="JAI30534.1"/>
    <property type="molecule type" value="Transcribed_RNA"/>
</dbReference>
<proteinExistence type="predicted"/>
<organism evidence="4">
    <name type="scientific">Bactrocera latifrons</name>
    <name type="common">Malaysian fruit fly</name>
    <name type="synonym">Chaetodacus latifrons</name>
    <dbReference type="NCBI Taxonomy" id="174628"/>
    <lineage>
        <taxon>Eukaryota</taxon>
        <taxon>Metazoa</taxon>
        <taxon>Ecdysozoa</taxon>
        <taxon>Arthropoda</taxon>
        <taxon>Hexapoda</taxon>
        <taxon>Insecta</taxon>
        <taxon>Pterygota</taxon>
        <taxon>Neoptera</taxon>
        <taxon>Endopterygota</taxon>
        <taxon>Diptera</taxon>
        <taxon>Brachycera</taxon>
        <taxon>Muscomorpha</taxon>
        <taxon>Tephritoidea</taxon>
        <taxon>Tephritidae</taxon>
        <taxon>Bactrocera</taxon>
        <taxon>Bactrocera</taxon>
    </lineage>
</organism>
<dbReference type="AlphaFoldDB" id="A0A0K8UV11"/>
<dbReference type="InterPro" id="IPR029045">
    <property type="entry name" value="ClpP/crotonase-like_dom_sf"/>
</dbReference>
<dbReference type="InterPro" id="IPR051053">
    <property type="entry name" value="ECH/Chromodomain_protein"/>
</dbReference>
<dbReference type="GO" id="GO:0004165">
    <property type="term" value="F:delta(3)-delta(2)-enoyl-CoA isomerase activity"/>
    <property type="evidence" value="ECO:0007669"/>
    <property type="project" value="UniProtKB-ARBA"/>
</dbReference>
<evidence type="ECO:0000256" key="1">
    <source>
        <dbReference type="ARBA" id="ARBA00004275"/>
    </source>
</evidence>
<evidence type="ECO:0000313" key="4">
    <source>
        <dbReference type="EMBL" id="JAI30534.1"/>
    </source>
</evidence>
<reference evidence="4" key="1">
    <citation type="submission" date="2015-06" db="EMBL/GenBank/DDBJ databases">
        <authorList>
            <person name="Hoefler B.C."/>
            <person name="Straight P.D."/>
        </authorList>
    </citation>
    <scope>NUCLEOTIDE SEQUENCE</scope>
</reference>
<evidence type="ECO:0000256" key="2">
    <source>
        <dbReference type="ARBA" id="ARBA00023140"/>
    </source>
</evidence>
<dbReference type="InterPro" id="IPR014748">
    <property type="entry name" value="Enoyl-CoA_hydra_C"/>
</dbReference>
<protein>
    <submittedName>
        <fullName evidence="4">Enoyl-CoA delta isomerase 2, mitochondrial</fullName>
    </submittedName>
</protein>
<dbReference type="GO" id="GO:0005777">
    <property type="term" value="C:peroxisome"/>
    <property type="evidence" value="ECO:0007669"/>
    <property type="project" value="UniProtKB-SubCell"/>
</dbReference>